<protein>
    <submittedName>
        <fullName evidence="1">Uncharacterized protein</fullName>
    </submittedName>
</protein>
<sequence length="69" mass="8312">MKKYLLERGLRPRSDFSPRLWALKNREPWTSSSTRLRHIYSTRRSKWQMIFATPDQRTAIRLGNHIAKV</sequence>
<name>A0A392UDT3_9FABA</name>
<proteinExistence type="predicted"/>
<dbReference type="Proteomes" id="UP000265520">
    <property type="component" value="Unassembled WGS sequence"/>
</dbReference>
<evidence type="ECO:0000313" key="1">
    <source>
        <dbReference type="EMBL" id="MCI71198.1"/>
    </source>
</evidence>
<organism evidence="1 2">
    <name type="scientific">Trifolium medium</name>
    <dbReference type="NCBI Taxonomy" id="97028"/>
    <lineage>
        <taxon>Eukaryota</taxon>
        <taxon>Viridiplantae</taxon>
        <taxon>Streptophyta</taxon>
        <taxon>Embryophyta</taxon>
        <taxon>Tracheophyta</taxon>
        <taxon>Spermatophyta</taxon>
        <taxon>Magnoliopsida</taxon>
        <taxon>eudicotyledons</taxon>
        <taxon>Gunneridae</taxon>
        <taxon>Pentapetalae</taxon>
        <taxon>rosids</taxon>
        <taxon>fabids</taxon>
        <taxon>Fabales</taxon>
        <taxon>Fabaceae</taxon>
        <taxon>Papilionoideae</taxon>
        <taxon>50 kb inversion clade</taxon>
        <taxon>NPAAA clade</taxon>
        <taxon>Hologalegina</taxon>
        <taxon>IRL clade</taxon>
        <taxon>Trifolieae</taxon>
        <taxon>Trifolium</taxon>
    </lineage>
</organism>
<dbReference type="EMBL" id="LXQA010791635">
    <property type="protein sequence ID" value="MCI71198.1"/>
    <property type="molecule type" value="Genomic_DNA"/>
</dbReference>
<feature type="non-terminal residue" evidence="1">
    <location>
        <position position="69"/>
    </location>
</feature>
<reference evidence="1 2" key="1">
    <citation type="journal article" date="2018" name="Front. Plant Sci.">
        <title>Red Clover (Trifolium pratense) and Zigzag Clover (T. medium) - A Picture of Genomic Similarities and Differences.</title>
        <authorList>
            <person name="Dluhosova J."/>
            <person name="Istvanek J."/>
            <person name="Nedelnik J."/>
            <person name="Repkova J."/>
        </authorList>
    </citation>
    <scope>NUCLEOTIDE SEQUENCE [LARGE SCALE GENOMIC DNA]</scope>
    <source>
        <strain evidence="2">cv. 10/8</strain>
        <tissue evidence="1">Leaf</tissue>
    </source>
</reference>
<keyword evidence="2" id="KW-1185">Reference proteome</keyword>
<comment type="caution">
    <text evidence="1">The sequence shown here is derived from an EMBL/GenBank/DDBJ whole genome shotgun (WGS) entry which is preliminary data.</text>
</comment>
<accession>A0A392UDT3</accession>
<dbReference type="AlphaFoldDB" id="A0A392UDT3"/>
<evidence type="ECO:0000313" key="2">
    <source>
        <dbReference type="Proteomes" id="UP000265520"/>
    </source>
</evidence>